<organism evidence="1">
    <name type="scientific">bioreactor metagenome</name>
    <dbReference type="NCBI Taxonomy" id="1076179"/>
    <lineage>
        <taxon>unclassified sequences</taxon>
        <taxon>metagenomes</taxon>
        <taxon>ecological metagenomes</taxon>
    </lineage>
</organism>
<sequence>MEHDGLVVFHLCTGDLAKIAVGEANFVLNAIGGGKRKVLCGDRGAVVPKQVFQHDGPLGAVVVRCGGFDQIIILLAAGVHGDHIGYDQVHNNAGIDVVLYPDVRADRRCRKARR</sequence>
<dbReference type="EMBL" id="VSSQ01095279">
    <property type="protein sequence ID" value="MPN39449.1"/>
    <property type="molecule type" value="Genomic_DNA"/>
</dbReference>
<reference evidence="1" key="1">
    <citation type="submission" date="2019-08" db="EMBL/GenBank/DDBJ databases">
        <authorList>
            <person name="Kucharzyk K."/>
            <person name="Murdoch R.W."/>
            <person name="Higgins S."/>
            <person name="Loffler F."/>
        </authorList>
    </citation>
    <scope>NUCLEOTIDE SEQUENCE</scope>
</reference>
<comment type="caution">
    <text evidence="1">The sequence shown here is derived from an EMBL/GenBank/DDBJ whole genome shotgun (WGS) entry which is preliminary data.</text>
</comment>
<protein>
    <submittedName>
        <fullName evidence="1">Uncharacterized protein</fullName>
    </submittedName>
</protein>
<evidence type="ECO:0000313" key="1">
    <source>
        <dbReference type="EMBL" id="MPN39449.1"/>
    </source>
</evidence>
<accession>A0A645HMH1</accession>
<gene>
    <name evidence="1" type="ORF">SDC9_186977</name>
</gene>
<name>A0A645HMH1_9ZZZZ</name>
<proteinExistence type="predicted"/>
<dbReference type="AlphaFoldDB" id="A0A645HMH1"/>